<dbReference type="InterPro" id="IPR050833">
    <property type="entry name" value="Poly_Biosynth_Transport"/>
</dbReference>
<evidence type="ECO:0000256" key="4">
    <source>
        <dbReference type="ARBA" id="ARBA00022692"/>
    </source>
</evidence>
<evidence type="ECO:0000256" key="6">
    <source>
        <dbReference type="ARBA" id="ARBA00023136"/>
    </source>
</evidence>
<keyword evidence="5 7" id="KW-1133">Transmembrane helix</keyword>
<keyword evidence="3" id="KW-1003">Cell membrane</keyword>
<feature type="transmembrane region" description="Helical" evidence="7">
    <location>
        <begin position="330"/>
        <end position="348"/>
    </location>
</feature>
<comment type="similarity">
    <text evidence="2">Belongs to the polysaccharide synthase family.</text>
</comment>
<keyword evidence="6 7" id="KW-0472">Membrane</keyword>
<evidence type="ECO:0000256" key="5">
    <source>
        <dbReference type="ARBA" id="ARBA00022989"/>
    </source>
</evidence>
<dbReference type="PANTHER" id="PTHR30250:SF10">
    <property type="entry name" value="LIPOPOLYSACCHARIDE BIOSYNTHESIS PROTEIN WZXC"/>
    <property type="match status" value="1"/>
</dbReference>
<evidence type="ECO:0000313" key="8">
    <source>
        <dbReference type="EMBL" id="QKD83025.1"/>
    </source>
</evidence>
<evidence type="ECO:0000313" key="9">
    <source>
        <dbReference type="Proteomes" id="UP000505210"/>
    </source>
</evidence>
<dbReference type="EMBL" id="CP053661">
    <property type="protein sequence ID" value="QKD83025.1"/>
    <property type="molecule type" value="Genomic_DNA"/>
</dbReference>
<dbReference type="Pfam" id="PF13440">
    <property type="entry name" value="Polysacc_synt_3"/>
    <property type="match status" value="1"/>
</dbReference>
<feature type="transmembrane region" description="Helical" evidence="7">
    <location>
        <begin position="80"/>
        <end position="104"/>
    </location>
</feature>
<dbReference type="AlphaFoldDB" id="A0A6M8BL25"/>
<dbReference type="KEGG" id="theu:HPC62_13215"/>
<feature type="transmembrane region" description="Helical" evidence="7">
    <location>
        <begin position="296"/>
        <end position="318"/>
    </location>
</feature>
<accession>A0A6M8BL25</accession>
<dbReference type="GO" id="GO:0005886">
    <property type="term" value="C:plasma membrane"/>
    <property type="evidence" value="ECO:0007669"/>
    <property type="project" value="UniProtKB-SubCell"/>
</dbReference>
<dbReference type="RefSeq" id="WP_172356390.1">
    <property type="nucleotide sequence ID" value="NZ_CP053661.1"/>
</dbReference>
<sequence>MASSASLNRLALSGVIWTIAGYGASQVMRFGGNLILTRLLLPEYFGLMALVNIPIIGLQLFSDVGIIPSIVQNKRGDEPAFYNTAWTLQIVRGFGLWLFCLAIAYPTAQFYNEPRLLWLIPVVGLTTILNGFESTAVATLRRHVDLAKTIKFDALMQAASLIFMIIWAGFSPTIWALVGGNLVAAALRTARSFWLIPGYRNQLCWDKDSLRDLFSFGRWIFISTALTFLATQADRLILGKYISITMLGIYTIAFTLSDIPRQVIGALGTKVIFPVVSRTADLPRPELRAKILKKRWLLLMGSALLLSGVVGFGDLFILTLYDNRYRDAAWMVPVMSFGLWHTLLYSTMNPCLLSVGKSVYGAWGNLLRFGAIALGIPYGFDAAGLWGGVLAITFSDLPMYGVVLYGLEKERLGCWRQDVQATAVFLGLLAAVLGLRLALGWGLPAFGGSV</sequence>
<feature type="transmembrane region" description="Helical" evidence="7">
    <location>
        <begin position="44"/>
        <end position="68"/>
    </location>
</feature>
<evidence type="ECO:0000256" key="7">
    <source>
        <dbReference type="SAM" id="Phobius"/>
    </source>
</evidence>
<evidence type="ECO:0000256" key="3">
    <source>
        <dbReference type="ARBA" id="ARBA00022475"/>
    </source>
</evidence>
<evidence type="ECO:0000256" key="1">
    <source>
        <dbReference type="ARBA" id="ARBA00004651"/>
    </source>
</evidence>
<dbReference type="PANTHER" id="PTHR30250">
    <property type="entry name" value="PST FAMILY PREDICTED COLANIC ACID TRANSPORTER"/>
    <property type="match status" value="1"/>
</dbReference>
<feature type="transmembrane region" description="Helical" evidence="7">
    <location>
        <begin position="386"/>
        <end position="407"/>
    </location>
</feature>
<gene>
    <name evidence="8" type="ORF">HPC62_13215</name>
</gene>
<proteinExistence type="inferred from homology"/>
<organism evidence="8 9">
    <name type="scientific">Thermoleptolyngbya sichuanensis A183</name>
    <dbReference type="NCBI Taxonomy" id="2737172"/>
    <lineage>
        <taxon>Bacteria</taxon>
        <taxon>Bacillati</taxon>
        <taxon>Cyanobacteriota</taxon>
        <taxon>Cyanophyceae</taxon>
        <taxon>Oculatellales</taxon>
        <taxon>Oculatellaceae</taxon>
        <taxon>Thermoleptolyngbya</taxon>
        <taxon>Thermoleptolyngbya sichuanensis</taxon>
    </lineage>
</organism>
<keyword evidence="4 7" id="KW-0812">Transmembrane</keyword>
<name>A0A6M8BL25_9CYAN</name>
<protein>
    <submittedName>
        <fullName evidence="8">Oligosaccharide flippase family protein</fullName>
    </submittedName>
</protein>
<feature type="transmembrane region" description="Helical" evidence="7">
    <location>
        <begin position="419"/>
        <end position="439"/>
    </location>
</feature>
<reference evidence="8 9" key="1">
    <citation type="submission" date="2020-05" db="EMBL/GenBank/DDBJ databases">
        <title>Complete genome sequence of of a novel Thermoleptolyngbya strain isolated from hot springs of Ganzi, Sichuan China.</title>
        <authorList>
            <person name="Tang J."/>
            <person name="Daroch M."/>
            <person name="Li L."/>
            <person name="Waleron K."/>
            <person name="Waleron M."/>
            <person name="Waleron M."/>
        </authorList>
    </citation>
    <scope>NUCLEOTIDE SEQUENCE [LARGE SCALE GENOMIC DNA]</scope>
    <source>
        <strain evidence="8 9">PKUAC-SCTA183</strain>
    </source>
</reference>
<feature type="transmembrane region" description="Helical" evidence="7">
    <location>
        <begin position="7"/>
        <end position="24"/>
    </location>
</feature>
<dbReference type="Proteomes" id="UP000505210">
    <property type="component" value="Chromosome"/>
</dbReference>
<feature type="transmembrane region" description="Helical" evidence="7">
    <location>
        <begin position="116"/>
        <end position="140"/>
    </location>
</feature>
<keyword evidence="9" id="KW-1185">Reference proteome</keyword>
<evidence type="ECO:0000256" key="2">
    <source>
        <dbReference type="ARBA" id="ARBA00007430"/>
    </source>
</evidence>
<feature type="transmembrane region" description="Helical" evidence="7">
    <location>
        <begin position="360"/>
        <end position="380"/>
    </location>
</feature>
<comment type="subcellular location">
    <subcellularLocation>
        <location evidence="1">Cell membrane</location>
        <topology evidence="1">Multi-pass membrane protein</topology>
    </subcellularLocation>
</comment>